<dbReference type="Pfam" id="PF00994">
    <property type="entry name" value="MoCF_biosynth"/>
    <property type="match status" value="1"/>
</dbReference>
<comment type="caution">
    <text evidence="11">The sequence shown here is derived from an EMBL/GenBank/DDBJ whole genome shotgun (WGS) entry which is preliminary data.</text>
</comment>
<dbReference type="InterPro" id="IPR005111">
    <property type="entry name" value="MoeA_C_domain_IV"/>
</dbReference>
<dbReference type="GO" id="GO:0061599">
    <property type="term" value="F:molybdopterin molybdotransferase activity"/>
    <property type="evidence" value="ECO:0007669"/>
    <property type="project" value="UniProtKB-EC"/>
</dbReference>
<dbReference type="PANTHER" id="PTHR10192:SF5">
    <property type="entry name" value="GEPHYRIN"/>
    <property type="match status" value="1"/>
</dbReference>
<dbReference type="SUPFAM" id="SSF63867">
    <property type="entry name" value="MoeA C-terminal domain-like"/>
    <property type="match status" value="1"/>
</dbReference>
<dbReference type="SUPFAM" id="SSF63882">
    <property type="entry name" value="MoeA N-terminal region -like"/>
    <property type="match status" value="1"/>
</dbReference>
<keyword evidence="8" id="KW-0501">Molybdenum cofactor biosynthesis</keyword>
<dbReference type="InterPro" id="IPR005110">
    <property type="entry name" value="MoeA_linker/N"/>
</dbReference>
<sequence length="414" mass="45217">MGVEFLKIKEVDEAKEIINEKFNEYYTPQSEIIDIADSNKRITFSKIESKIDFPPFNRSLKDGFAIKSEDSYGVNEENPKKLKVIDFLEAGSFTDKTVELGKCVEISTGAPIPEGADAVVMVEFSNKPEDNDELEEDEIEILTSVTPSQDIGQKGSDVKKGQTILEENILLNPPKIGVIAAQGIDTVEVYKKPKVGIISTGNELLTNQEELKPGKIYDVNSEMIKAGVDNCGGEGECFGIVKDVYDDLKAKIQDSLKECDILLCSGGTSAGVGDNIRHILDELGEVHIHGITVQPGKPTILGVVDEKIVIGLPGNPVSAIVIFNVFVAPSIKKLAGYKDDGEQKTIKGTLRRRIHSPIGRMQYQLVRVEGDNVIPIFKDSGAIFSLASAAGYTKVSKQTELLEEGEEVEVILFN</sequence>
<comment type="pathway">
    <text evidence="2">Cofactor biosynthesis; molybdopterin biosynthesis.</text>
</comment>
<keyword evidence="4" id="KW-0500">Molybdenum</keyword>
<evidence type="ECO:0000256" key="5">
    <source>
        <dbReference type="ARBA" id="ARBA00022679"/>
    </source>
</evidence>
<evidence type="ECO:0000256" key="4">
    <source>
        <dbReference type="ARBA" id="ARBA00022505"/>
    </source>
</evidence>
<dbReference type="Pfam" id="PF03454">
    <property type="entry name" value="MoeA_C"/>
    <property type="match status" value="1"/>
</dbReference>
<dbReference type="EC" id="2.10.1.1" evidence="3"/>
<dbReference type="Proteomes" id="UP000732619">
    <property type="component" value="Unassembled WGS sequence"/>
</dbReference>
<dbReference type="Gene3D" id="3.40.980.10">
    <property type="entry name" value="MoaB/Mog-like domain"/>
    <property type="match status" value="1"/>
</dbReference>
<evidence type="ECO:0000313" key="12">
    <source>
        <dbReference type="Proteomes" id="UP000732619"/>
    </source>
</evidence>
<dbReference type="InterPro" id="IPR038987">
    <property type="entry name" value="MoeA-like"/>
</dbReference>
<evidence type="ECO:0000256" key="9">
    <source>
        <dbReference type="ARBA" id="ARBA00047317"/>
    </source>
</evidence>
<dbReference type="AlphaFoldDB" id="A0A8T3VVZ9"/>
<dbReference type="SMART" id="SM00852">
    <property type="entry name" value="MoCF_biosynth"/>
    <property type="match status" value="1"/>
</dbReference>
<keyword evidence="7" id="KW-0460">Magnesium</keyword>
<evidence type="ECO:0000313" key="11">
    <source>
        <dbReference type="EMBL" id="MBE6512126.1"/>
    </source>
</evidence>
<gene>
    <name evidence="11" type="ORF">E7Z75_03090</name>
</gene>
<dbReference type="Gene3D" id="3.90.105.10">
    <property type="entry name" value="Molybdopterin biosynthesis moea protein, domain 2"/>
    <property type="match status" value="1"/>
</dbReference>
<dbReference type="FunFam" id="3.40.980.10:FF:000004">
    <property type="entry name" value="Molybdopterin molybdenumtransferase"/>
    <property type="match status" value="1"/>
</dbReference>
<dbReference type="Pfam" id="PF03453">
    <property type="entry name" value="MoeA_N"/>
    <property type="match status" value="1"/>
</dbReference>
<dbReference type="InterPro" id="IPR036688">
    <property type="entry name" value="MoeA_C_domain_IV_sf"/>
</dbReference>
<comment type="cofactor">
    <cofactor evidence="1">
        <name>Mg(2+)</name>
        <dbReference type="ChEBI" id="CHEBI:18420"/>
    </cofactor>
</comment>
<evidence type="ECO:0000259" key="10">
    <source>
        <dbReference type="SMART" id="SM00852"/>
    </source>
</evidence>
<dbReference type="NCBIfam" id="NF045515">
    <property type="entry name" value="Glp_gephyrin"/>
    <property type="match status" value="1"/>
</dbReference>
<protein>
    <recommendedName>
        <fullName evidence="3">molybdopterin molybdotransferase</fullName>
        <ecNumber evidence="3">2.10.1.1</ecNumber>
    </recommendedName>
</protein>
<keyword evidence="5" id="KW-0808">Transferase</keyword>
<dbReference type="CDD" id="cd00887">
    <property type="entry name" value="MoeA"/>
    <property type="match status" value="1"/>
</dbReference>
<dbReference type="SUPFAM" id="SSF53218">
    <property type="entry name" value="Molybdenum cofactor biosynthesis proteins"/>
    <property type="match status" value="1"/>
</dbReference>
<dbReference type="GO" id="GO:0005737">
    <property type="term" value="C:cytoplasm"/>
    <property type="evidence" value="ECO:0007669"/>
    <property type="project" value="TreeGrafter"/>
</dbReference>
<reference evidence="11" key="1">
    <citation type="submission" date="2019-04" db="EMBL/GenBank/DDBJ databases">
        <title>Evolution of Biomass-Degrading Anaerobic Consortia Revealed by Metagenomics.</title>
        <authorList>
            <person name="Peng X."/>
        </authorList>
    </citation>
    <scope>NUCLEOTIDE SEQUENCE</scope>
    <source>
        <strain evidence="11">SIG14</strain>
    </source>
</reference>
<dbReference type="GO" id="GO:0006777">
    <property type="term" value="P:Mo-molybdopterin cofactor biosynthetic process"/>
    <property type="evidence" value="ECO:0007669"/>
    <property type="project" value="UniProtKB-KW"/>
</dbReference>
<evidence type="ECO:0000256" key="3">
    <source>
        <dbReference type="ARBA" id="ARBA00013269"/>
    </source>
</evidence>
<evidence type="ECO:0000256" key="7">
    <source>
        <dbReference type="ARBA" id="ARBA00022842"/>
    </source>
</evidence>
<evidence type="ECO:0000256" key="6">
    <source>
        <dbReference type="ARBA" id="ARBA00022723"/>
    </source>
</evidence>
<dbReference type="GO" id="GO:0046872">
    <property type="term" value="F:metal ion binding"/>
    <property type="evidence" value="ECO:0007669"/>
    <property type="project" value="UniProtKB-KW"/>
</dbReference>
<name>A0A8T3VVZ9_METOL</name>
<evidence type="ECO:0000256" key="2">
    <source>
        <dbReference type="ARBA" id="ARBA00005046"/>
    </source>
</evidence>
<dbReference type="PANTHER" id="PTHR10192">
    <property type="entry name" value="MOLYBDOPTERIN BIOSYNTHESIS PROTEIN"/>
    <property type="match status" value="1"/>
</dbReference>
<evidence type="ECO:0000256" key="1">
    <source>
        <dbReference type="ARBA" id="ARBA00001946"/>
    </source>
</evidence>
<feature type="domain" description="MoaB/Mog" evidence="10">
    <location>
        <begin position="196"/>
        <end position="333"/>
    </location>
</feature>
<dbReference type="FunFam" id="2.170.190.11:FF:000001">
    <property type="entry name" value="Molybdopterin molybdenumtransferase"/>
    <property type="match status" value="1"/>
</dbReference>
<dbReference type="Gene3D" id="2.40.340.10">
    <property type="entry name" value="MoeA, C-terminal, domain IV"/>
    <property type="match status" value="1"/>
</dbReference>
<dbReference type="InterPro" id="IPR001453">
    <property type="entry name" value="MoaB/Mog_dom"/>
</dbReference>
<dbReference type="InterPro" id="IPR036135">
    <property type="entry name" value="MoeA_linker/N_sf"/>
</dbReference>
<keyword evidence="6" id="KW-0479">Metal-binding</keyword>
<organism evidence="11 12">
    <name type="scientific">Methanobrevibacter olleyae</name>
    <dbReference type="NCBI Taxonomy" id="294671"/>
    <lineage>
        <taxon>Archaea</taxon>
        <taxon>Methanobacteriati</taxon>
        <taxon>Methanobacteriota</taxon>
        <taxon>Methanomada group</taxon>
        <taxon>Methanobacteria</taxon>
        <taxon>Methanobacteriales</taxon>
        <taxon>Methanobacteriaceae</taxon>
        <taxon>Methanobrevibacter</taxon>
    </lineage>
</organism>
<comment type="catalytic activity">
    <reaction evidence="9">
        <text>adenylyl-molybdopterin + molybdate = Mo-molybdopterin + AMP + H(+)</text>
        <dbReference type="Rhea" id="RHEA:35047"/>
        <dbReference type="ChEBI" id="CHEBI:15378"/>
        <dbReference type="ChEBI" id="CHEBI:36264"/>
        <dbReference type="ChEBI" id="CHEBI:62727"/>
        <dbReference type="ChEBI" id="CHEBI:71302"/>
        <dbReference type="ChEBI" id="CHEBI:456215"/>
        <dbReference type="EC" id="2.10.1.1"/>
    </reaction>
</comment>
<dbReference type="EMBL" id="SUTG01000009">
    <property type="protein sequence ID" value="MBE6512126.1"/>
    <property type="molecule type" value="Genomic_DNA"/>
</dbReference>
<proteinExistence type="predicted"/>
<dbReference type="NCBIfam" id="TIGR00177">
    <property type="entry name" value="molyb_syn"/>
    <property type="match status" value="1"/>
</dbReference>
<dbReference type="Gene3D" id="2.170.190.11">
    <property type="entry name" value="Molybdopterin biosynthesis moea protein, domain 3"/>
    <property type="match status" value="1"/>
</dbReference>
<dbReference type="InterPro" id="IPR036425">
    <property type="entry name" value="MoaB/Mog-like_dom_sf"/>
</dbReference>
<accession>A0A8T3VVZ9</accession>
<evidence type="ECO:0000256" key="8">
    <source>
        <dbReference type="ARBA" id="ARBA00023150"/>
    </source>
</evidence>